<protein>
    <recommendedName>
        <fullName evidence="4">HHO5-like N-terminal domain-containing protein</fullName>
    </recommendedName>
</protein>
<feature type="region of interest" description="Disordered" evidence="3">
    <location>
        <begin position="95"/>
        <end position="151"/>
    </location>
</feature>
<comment type="subcellular location">
    <subcellularLocation>
        <location evidence="1">Nucleus</location>
    </subcellularLocation>
</comment>
<gene>
    <name evidence="5" type="ORF">AYBTSS11_LOCUS9098</name>
</gene>
<dbReference type="Proteomes" id="UP001189624">
    <property type="component" value="Chromosome 3"/>
</dbReference>
<dbReference type="InterPro" id="IPR058673">
    <property type="entry name" value="HHO5-like_N"/>
</dbReference>
<evidence type="ECO:0000256" key="3">
    <source>
        <dbReference type="SAM" id="MobiDB-lite"/>
    </source>
</evidence>
<sequence>MASVPAELSLDIRPSLVSKTISDFLRHLSSAPDKLLTLHDLLARLEDELRKIHAFKRELPLSMLLLNDAISVLKAESHKCRPRDSPPVLEEFIPLKKELDQDEKNDDHDKDNECRDKRNWLSSVQLWNNTTTNNNASGGKQQLHKLESKVE</sequence>
<evidence type="ECO:0000259" key="4">
    <source>
        <dbReference type="Pfam" id="PF26575"/>
    </source>
</evidence>
<name>A0AA86VIA1_9FABA</name>
<keyword evidence="2" id="KW-0238">DNA-binding</keyword>
<evidence type="ECO:0000313" key="6">
    <source>
        <dbReference type="Proteomes" id="UP001189624"/>
    </source>
</evidence>
<dbReference type="GO" id="GO:0005634">
    <property type="term" value="C:nucleus"/>
    <property type="evidence" value="ECO:0007669"/>
    <property type="project" value="UniProtKB-SubCell"/>
</dbReference>
<evidence type="ECO:0000256" key="2">
    <source>
        <dbReference type="ARBA" id="ARBA00023125"/>
    </source>
</evidence>
<organism evidence="5 6">
    <name type="scientific">Sphenostylis stenocarpa</name>
    <dbReference type="NCBI Taxonomy" id="92480"/>
    <lineage>
        <taxon>Eukaryota</taxon>
        <taxon>Viridiplantae</taxon>
        <taxon>Streptophyta</taxon>
        <taxon>Embryophyta</taxon>
        <taxon>Tracheophyta</taxon>
        <taxon>Spermatophyta</taxon>
        <taxon>Magnoliopsida</taxon>
        <taxon>eudicotyledons</taxon>
        <taxon>Gunneridae</taxon>
        <taxon>Pentapetalae</taxon>
        <taxon>rosids</taxon>
        <taxon>fabids</taxon>
        <taxon>Fabales</taxon>
        <taxon>Fabaceae</taxon>
        <taxon>Papilionoideae</taxon>
        <taxon>50 kb inversion clade</taxon>
        <taxon>NPAAA clade</taxon>
        <taxon>indigoferoid/millettioid clade</taxon>
        <taxon>Phaseoleae</taxon>
        <taxon>Sphenostylis</taxon>
    </lineage>
</organism>
<evidence type="ECO:0000256" key="1">
    <source>
        <dbReference type="ARBA" id="ARBA00004123"/>
    </source>
</evidence>
<dbReference type="Pfam" id="PF26575">
    <property type="entry name" value="HHO5_N"/>
    <property type="match status" value="1"/>
</dbReference>
<evidence type="ECO:0000313" key="5">
    <source>
        <dbReference type="EMBL" id="CAJ1939386.1"/>
    </source>
</evidence>
<dbReference type="AlphaFoldDB" id="A0AA86VIA1"/>
<dbReference type="EMBL" id="OY731400">
    <property type="protein sequence ID" value="CAJ1939386.1"/>
    <property type="molecule type" value="Genomic_DNA"/>
</dbReference>
<accession>A0AA86VIA1</accession>
<proteinExistence type="predicted"/>
<dbReference type="GO" id="GO:0003700">
    <property type="term" value="F:DNA-binding transcription factor activity"/>
    <property type="evidence" value="ECO:0007669"/>
    <property type="project" value="InterPro"/>
</dbReference>
<dbReference type="InterPro" id="IPR044787">
    <property type="entry name" value="HHO5-like"/>
</dbReference>
<feature type="compositionally biased region" description="Basic and acidic residues" evidence="3">
    <location>
        <begin position="105"/>
        <end position="119"/>
    </location>
</feature>
<dbReference type="PANTHER" id="PTHR31003">
    <property type="entry name" value="MYB FAMILY TRANSCRIPTION FACTOR"/>
    <property type="match status" value="1"/>
</dbReference>
<feature type="domain" description="HHO5-like N-terminal" evidence="4">
    <location>
        <begin position="9"/>
        <end position="77"/>
    </location>
</feature>
<dbReference type="Gramene" id="rna-AYBTSS11_LOCUS9098">
    <property type="protein sequence ID" value="CAJ1939386.1"/>
    <property type="gene ID" value="gene-AYBTSS11_LOCUS9098"/>
</dbReference>
<reference evidence="5" key="1">
    <citation type="submission" date="2023-10" db="EMBL/GenBank/DDBJ databases">
        <authorList>
            <person name="Domelevo Entfellner J.-B."/>
        </authorList>
    </citation>
    <scope>NUCLEOTIDE SEQUENCE</scope>
</reference>
<keyword evidence="6" id="KW-1185">Reference proteome</keyword>
<dbReference type="GO" id="GO:0003677">
    <property type="term" value="F:DNA binding"/>
    <property type="evidence" value="ECO:0007669"/>
    <property type="project" value="UniProtKB-KW"/>
</dbReference>
<dbReference type="PANTHER" id="PTHR31003:SF3">
    <property type="entry name" value="HOMEODOMAIN-LIKE SUPERFAMILY PROTEIN-RELATED"/>
    <property type="match status" value="1"/>
</dbReference>